<protein>
    <submittedName>
        <fullName evidence="2">Phosphate uptake regulator</fullName>
    </submittedName>
</protein>
<accession>A0A075WI88</accession>
<sequence length="320" mass="37377">MKIRKLQLVGGSSYAISLPKEWISKHNLKQGDEVVLREFDEFIVVQPQTVEKEVKVVVRDIPSFEKRFLRRFLGSIYSLGVDRIVLEKGGIDRHITDISEISHHFIGMEVLDCTSNSVVLQIFTIPDFDIVTILKRMLQILSGLMGEMERSLPLESPNVKEILERIQRYEEDFDRLYLLAVRIVNRGMKKIAVSNWDELRFLLGSRIIAKFYEEIADTLLIFSRYIWDYSLDVRREVQKFFFDLQEALEKSFKAFTQSEMSVIEDYISFVGELSQKIQQSISSNPEGMIVKELLLQTCRMLESIGEIEFNKTVREMLKQE</sequence>
<dbReference type="AlphaFoldDB" id="A0A075WI88"/>
<dbReference type="SMART" id="SM00966">
    <property type="entry name" value="SpoVT_AbrB"/>
    <property type="match status" value="1"/>
</dbReference>
<dbReference type="EMBL" id="CP006577">
    <property type="protein sequence ID" value="AIG97288.1"/>
    <property type="molecule type" value="Genomic_DNA"/>
</dbReference>
<feature type="domain" description="SpoVT-AbrB" evidence="1">
    <location>
        <begin position="8"/>
        <end position="53"/>
    </location>
</feature>
<dbReference type="Proteomes" id="UP000028501">
    <property type="component" value="Chromosome"/>
</dbReference>
<dbReference type="InterPro" id="IPR037914">
    <property type="entry name" value="SpoVT-AbrB_sf"/>
</dbReference>
<evidence type="ECO:0000259" key="1">
    <source>
        <dbReference type="SMART" id="SM00966"/>
    </source>
</evidence>
<dbReference type="RefSeq" id="WP_010877979.1">
    <property type="nucleotide sequence ID" value="NZ_CP006577.1"/>
</dbReference>
<dbReference type="HOGENOM" id="CLU_069302_1_0_2"/>
<proteinExistence type="predicted"/>
<dbReference type="SUPFAM" id="SSF89447">
    <property type="entry name" value="AbrB/MazE/MraZ-like"/>
    <property type="match status" value="1"/>
</dbReference>
<evidence type="ECO:0000313" key="3">
    <source>
        <dbReference type="Proteomes" id="UP000028501"/>
    </source>
</evidence>
<dbReference type="GeneID" id="24794012"/>
<organism evidence="2 3">
    <name type="scientific">Archaeoglobus fulgidus DSM 8774</name>
    <dbReference type="NCBI Taxonomy" id="1344584"/>
    <lineage>
        <taxon>Archaea</taxon>
        <taxon>Methanobacteriati</taxon>
        <taxon>Methanobacteriota</taxon>
        <taxon>Archaeoglobi</taxon>
        <taxon>Archaeoglobales</taxon>
        <taxon>Archaeoglobaceae</taxon>
        <taxon>Archaeoglobus</taxon>
    </lineage>
</organism>
<dbReference type="SUPFAM" id="SSF109755">
    <property type="entry name" value="PhoU-like"/>
    <property type="match status" value="1"/>
</dbReference>
<dbReference type="InterPro" id="IPR007159">
    <property type="entry name" value="SpoVT-AbrB_dom"/>
</dbReference>
<dbReference type="KEGG" id="afg:AFULGI_00004800"/>
<dbReference type="Pfam" id="PF04014">
    <property type="entry name" value="MazE_antitoxin"/>
    <property type="match status" value="1"/>
</dbReference>
<evidence type="ECO:0000313" key="2">
    <source>
        <dbReference type="EMBL" id="AIG97288.1"/>
    </source>
</evidence>
<name>A0A075WI88_ARCFL</name>
<gene>
    <name evidence="2" type="ORF">AFULGI_00004800</name>
</gene>
<reference evidence="2 3" key="1">
    <citation type="submission" date="2013-07" db="EMBL/GenBank/DDBJ databases">
        <title>Genome of Archaeoglobus fulgidus.</title>
        <authorList>
            <person name="Fiebig A."/>
            <person name="Birkeland N.-K."/>
        </authorList>
    </citation>
    <scope>NUCLEOTIDE SEQUENCE [LARGE SCALE GENOMIC DNA]</scope>
    <source>
        <strain evidence="2 3">DSM 8774</strain>
    </source>
</reference>
<dbReference type="GO" id="GO:0003677">
    <property type="term" value="F:DNA binding"/>
    <property type="evidence" value="ECO:0007669"/>
    <property type="project" value="InterPro"/>
</dbReference>